<dbReference type="Proteomes" id="UP000064844">
    <property type="component" value="Chromosome"/>
</dbReference>
<reference evidence="3" key="2">
    <citation type="submission" date="2015-04" db="EMBL/GenBank/DDBJ databases">
        <title>A butyrogenic pathway from the amino acid lysine in a human gut commensal.</title>
        <authorList>
            <person name="de Vos W.M."/>
            <person name="Bui N.T.P."/>
            <person name="Plugge C.M."/>
            <person name="Ritari J."/>
        </authorList>
    </citation>
    <scope>NUCLEOTIDE SEQUENCE [LARGE SCALE GENOMIC DNA]</scope>
    <source>
        <strain evidence="3">AF211</strain>
    </source>
</reference>
<dbReference type="SUPFAM" id="SSF63992">
    <property type="entry name" value="Dipeptide transport protein"/>
    <property type="match status" value="1"/>
</dbReference>
<dbReference type="EMBL" id="CP011307">
    <property type="protein sequence ID" value="ALP92822.1"/>
    <property type="molecule type" value="Genomic_DNA"/>
</dbReference>
<dbReference type="Gene3D" id="3.30.1360.130">
    <property type="entry name" value="Dipeptide transport protein"/>
    <property type="match status" value="1"/>
</dbReference>
<organism evidence="2 3">
    <name type="scientific">Intestinimonas butyriciproducens</name>
    <dbReference type="NCBI Taxonomy" id="1297617"/>
    <lineage>
        <taxon>Bacteria</taxon>
        <taxon>Bacillati</taxon>
        <taxon>Bacillota</taxon>
        <taxon>Clostridia</taxon>
        <taxon>Eubacteriales</taxon>
        <taxon>Intestinimonas</taxon>
    </lineage>
</organism>
<gene>
    <name evidence="2" type="ORF">IB211_00427</name>
</gene>
<dbReference type="KEGG" id="ibu:IB211_00427"/>
<sequence length="327" mass="36320">MACGGGARAGDSPPRMESNAPESLRRRATFLLGRICKAVSLCYTDSRKRRKKEKECCTLKVFISADIEGTCGITDWAETERCTMDDYKPFQKQMTREVKAACKGALDAGVGEIFLKDAHDSARNIDAAELPECIRILRGWTGDPLSMMSGLDRDDYGAVLFTGYHAWASCPGNPLSHTMNLRNEHVLLNGVRASEFLINAYTAGYYGVPAVFLSGDEELCAFAREFIPEIVTVPVNRGVGGGVISIHPDVAVERIRAGAKEAVHRAAKCKVPMPERFDSEIRFREHRTAYSKSFYPGARLEDGKSVCFSTDDWYEMLRFYHFVLSDG</sequence>
<evidence type="ECO:0000313" key="3">
    <source>
        <dbReference type="Proteomes" id="UP000064844"/>
    </source>
</evidence>
<feature type="region of interest" description="Disordered" evidence="1">
    <location>
        <begin position="1"/>
        <end position="22"/>
    </location>
</feature>
<dbReference type="PATRIC" id="fig|1297617.4.peg.432"/>
<keyword evidence="3" id="KW-1185">Reference proteome</keyword>
<evidence type="ECO:0000313" key="2">
    <source>
        <dbReference type="EMBL" id="ALP92822.1"/>
    </source>
</evidence>
<name>A0A0S2W0C4_9FIRM</name>
<dbReference type="Gene3D" id="3.40.50.10780">
    <property type="entry name" value="Dipeptide transport protein"/>
    <property type="match status" value="1"/>
</dbReference>
<dbReference type="Pfam" id="PF04951">
    <property type="entry name" value="Peptidase_M55"/>
    <property type="match status" value="1"/>
</dbReference>
<evidence type="ECO:0000256" key="1">
    <source>
        <dbReference type="SAM" id="MobiDB-lite"/>
    </source>
</evidence>
<dbReference type="InterPro" id="IPR027476">
    <property type="entry name" value="DppA_N"/>
</dbReference>
<dbReference type="InterPro" id="IPR007035">
    <property type="entry name" value="Peptidase_M55"/>
</dbReference>
<dbReference type="eggNOG" id="COG2362">
    <property type="taxonomic scope" value="Bacteria"/>
</dbReference>
<dbReference type="CDD" id="cd08770">
    <property type="entry name" value="DAP_dppA_3"/>
    <property type="match status" value="1"/>
</dbReference>
<reference evidence="2 3" key="1">
    <citation type="journal article" date="2015" name="Nat. Commun.">
        <title>Production of butyrate from lysine and the Amadori product fructoselysine by a human gut commensal.</title>
        <authorList>
            <person name="Bui T.P."/>
            <person name="Ritari J."/>
            <person name="Boeren S."/>
            <person name="de Waard P."/>
            <person name="Plugge C.M."/>
            <person name="de Vos W.M."/>
        </authorList>
    </citation>
    <scope>NUCLEOTIDE SEQUENCE [LARGE SCALE GENOMIC DNA]</scope>
    <source>
        <strain evidence="2 3">AF211</strain>
    </source>
</reference>
<dbReference type="STRING" id="1297617.IB211_00427"/>
<dbReference type="InterPro" id="IPR036177">
    <property type="entry name" value="Peptidase_M55_sf"/>
</dbReference>
<proteinExistence type="predicted"/>
<accession>A0A0S2W0C4</accession>
<dbReference type="AlphaFoldDB" id="A0A0S2W0C4"/>
<protein>
    <submittedName>
        <fullName evidence="2">Putative amino acid amidase</fullName>
    </submittedName>
</protein>